<organism evidence="1 2">
    <name type="scientific">Rhodocollybia butyracea</name>
    <dbReference type="NCBI Taxonomy" id="206335"/>
    <lineage>
        <taxon>Eukaryota</taxon>
        <taxon>Fungi</taxon>
        <taxon>Dikarya</taxon>
        <taxon>Basidiomycota</taxon>
        <taxon>Agaricomycotina</taxon>
        <taxon>Agaricomycetes</taxon>
        <taxon>Agaricomycetidae</taxon>
        <taxon>Agaricales</taxon>
        <taxon>Marasmiineae</taxon>
        <taxon>Omphalotaceae</taxon>
        <taxon>Rhodocollybia</taxon>
    </lineage>
</organism>
<evidence type="ECO:0000313" key="1">
    <source>
        <dbReference type="EMBL" id="KAF9069274.1"/>
    </source>
</evidence>
<feature type="non-terminal residue" evidence="1">
    <location>
        <position position="1"/>
    </location>
</feature>
<proteinExistence type="predicted"/>
<reference evidence="1" key="1">
    <citation type="submission" date="2020-11" db="EMBL/GenBank/DDBJ databases">
        <authorList>
            <consortium name="DOE Joint Genome Institute"/>
            <person name="Ahrendt S."/>
            <person name="Riley R."/>
            <person name="Andreopoulos W."/>
            <person name="Labutti K."/>
            <person name="Pangilinan J."/>
            <person name="Ruiz-Duenas F.J."/>
            <person name="Barrasa J.M."/>
            <person name="Sanchez-Garcia M."/>
            <person name="Camarero S."/>
            <person name="Miyauchi S."/>
            <person name="Serrano A."/>
            <person name="Linde D."/>
            <person name="Babiker R."/>
            <person name="Drula E."/>
            <person name="Ayuso-Fernandez I."/>
            <person name="Pacheco R."/>
            <person name="Padilla G."/>
            <person name="Ferreira P."/>
            <person name="Barriuso J."/>
            <person name="Kellner H."/>
            <person name="Castanera R."/>
            <person name="Alfaro M."/>
            <person name="Ramirez L."/>
            <person name="Pisabarro A.G."/>
            <person name="Kuo A."/>
            <person name="Tritt A."/>
            <person name="Lipzen A."/>
            <person name="He G."/>
            <person name="Yan M."/>
            <person name="Ng V."/>
            <person name="Cullen D."/>
            <person name="Martin F."/>
            <person name="Rosso M.-N."/>
            <person name="Henrissat B."/>
            <person name="Hibbett D."/>
            <person name="Martinez A.T."/>
            <person name="Grigoriev I.V."/>
        </authorList>
    </citation>
    <scope>NUCLEOTIDE SEQUENCE</scope>
    <source>
        <strain evidence="1">AH 40177</strain>
    </source>
</reference>
<dbReference type="OrthoDB" id="2340858at2759"/>
<evidence type="ECO:0000313" key="2">
    <source>
        <dbReference type="Proteomes" id="UP000772434"/>
    </source>
</evidence>
<dbReference type="EMBL" id="JADNRY010000053">
    <property type="protein sequence ID" value="KAF9069274.1"/>
    <property type="molecule type" value="Genomic_DNA"/>
</dbReference>
<gene>
    <name evidence="1" type="ORF">BDP27DRAFT_1447857</name>
</gene>
<keyword evidence="2" id="KW-1185">Reference proteome</keyword>
<accession>A0A9P5U7Y5</accession>
<sequence>MNSMSVSSHSTNYPWQGKHREEWMREGEEGRTDGPMFWQGLYDYWKLQENPMSSKESQLQIVPDGKDSQSYQILILPEYRTTVQRIVKLYHLNPEGGAIITGQPGIGKSVLLSYLLAVLLSIPDGDIPDLGTTLCSVPVVLYTSRKKILFYNGETWIPKSSPQAPNTLNLGTLPEPVDGSPPLWVLIDMDDFEGEPQGLVGLHTVFPVQAASPNPLCFAKWSYSRSACFFGLPLWQDEFIYRGWELHTQRSSIEKNVLSWLTGDASSRISLLHRDVLEQNGQLTCEDLEKAMKLLLTEEPQCIFDDLNSVFLEMDMLRWIMMVQF</sequence>
<dbReference type="AlphaFoldDB" id="A0A9P5U7Y5"/>
<comment type="caution">
    <text evidence="1">The sequence shown here is derived from an EMBL/GenBank/DDBJ whole genome shotgun (WGS) entry which is preliminary data.</text>
</comment>
<dbReference type="Proteomes" id="UP000772434">
    <property type="component" value="Unassembled WGS sequence"/>
</dbReference>
<name>A0A9P5U7Y5_9AGAR</name>
<protein>
    <submittedName>
        <fullName evidence="1">Uncharacterized protein</fullName>
    </submittedName>
</protein>